<dbReference type="UniPathway" id="UPA00060"/>
<accession>A0A084H1N1</accession>
<dbReference type="RefSeq" id="WP_029565149.1">
    <property type="nucleotide sequence ID" value="NZ_JNVC02000001.1"/>
</dbReference>
<keyword evidence="8" id="KW-1185">Reference proteome</keyword>
<dbReference type="Gene3D" id="3.30.9.10">
    <property type="entry name" value="D-Amino Acid Oxidase, subunit A, domain 2"/>
    <property type="match status" value="1"/>
</dbReference>
<proteinExistence type="predicted"/>
<evidence type="ECO:0000256" key="1">
    <source>
        <dbReference type="ARBA" id="ARBA00004948"/>
    </source>
</evidence>
<dbReference type="Proteomes" id="UP000028549">
    <property type="component" value="Unassembled WGS sequence"/>
</dbReference>
<dbReference type="GO" id="GO:0005737">
    <property type="term" value="C:cytoplasm"/>
    <property type="evidence" value="ECO:0007669"/>
    <property type="project" value="TreeGrafter"/>
</dbReference>
<reference evidence="7 8" key="1">
    <citation type="journal article" date="2005" name="Int. J. Syst. Evol. Microbiol.">
        <title>Bacillus cibi sp. nov., isolated from jeotgal, a traditional Korean fermented seafood.</title>
        <authorList>
            <person name="Yoon J.H."/>
            <person name="Lee C.H."/>
            <person name="Oh T.K."/>
        </authorList>
    </citation>
    <scope>NUCLEOTIDE SEQUENCE [LARGE SCALE GENOMIC DNA]</scope>
    <source>
        <strain evidence="7 8">DSM 16189</strain>
    </source>
</reference>
<dbReference type="PANTHER" id="PTHR13847">
    <property type="entry name" value="SARCOSINE DEHYDROGENASE-RELATED"/>
    <property type="match status" value="1"/>
</dbReference>
<evidence type="ECO:0000256" key="4">
    <source>
        <dbReference type="ARBA" id="ARBA00049872"/>
    </source>
</evidence>
<comment type="pathway">
    <text evidence="1">Cofactor biosynthesis; thiamine diphosphate biosynthesis.</text>
</comment>
<evidence type="ECO:0000313" key="8">
    <source>
        <dbReference type="Proteomes" id="UP000028549"/>
    </source>
</evidence>
<dbReference type="GO" id="GO:0043799">
    <property type="term" value="F:glycine oxidase activity"/>
    <property type="evidence" value="ECO:0007669"/>
    <property type="project" value="UniProtKB-EC"/>
</dbReference>
<dbReference type="SUPFAM" id="SSF51905">
    <property type="entry name" value="FAD/NAD(P)-binding domain"/>
    <property type="match status" value="1"/>
</dbReference>
<evidence type="ECO:0000256" key="3">
    <source>
        <dbReference type="ARBA" id="ARBA00023002"/>
    </source>
</evidence>
<dbReference type="InterPro" id="IPR012727">
    <property type="entry name" value="Gly_oxidase_ThiO"/>
</dbReference>
<name>A0A084H1N1_METID</name>
<dbReference type="Gene3D" id="3.50.50.60">
    <property type="entry name" value="FAD/NAD(P)-binding domain"/>
    <property type="match status" value="1"/>
</dbReference>
<dbReference type="OrthoDB" id="9794226at2"/>
<keyword evidence="2" id="KW-0784">Thiamine biosynthesis</keyword>
<dbReference type="GO" id="GO:0009229">
    <property type="term" value="P:thiamine diphosphate biosynthetic process"/>
    <property type="evidence" value="ECO:0007669"/>
    <property type="project" value="UniProtKB-UniPathway"/>
</dbReference>
<comment type="catalytic activity">
    <reaction evidence="4">
        <text>glycine + O2 + H2O = glyoxylate + H2O2 + NH4(+)</text>
        <dbReference type="Rhea" id="RHEA:11532"/>
        <dbReference type="ChEBI" id="CHEBI:15377"/>
        <dbReference type="ChEBI" id="CHEBI:15379"/>
        <dbReference type="ChEBI" id="CHEBI:16240"/>
        <dbReference type="ChEBI" id="CHEBI:28938"/>
        <dbReference type="ChEBI" id="CHEBI:36655"/>
        <dbReference type="ChEBI" id="CHEBI:57305"/>
        <dbReference type="EC" id="1.4.3.19"/>
    </reaction>
</comment>
<dbReference type="PANTHER" id="PTHR13847:SF289">
    <property type="entry name" value="GLYCINE OXIDASE"/>
    <property type="match status" value="1"/>
</dbReference>
<evidence type="ECO:0000313" key="7">
    <source>
        <dbReference type="EMBL" id="KEZ53493.1"/>
    </source>
</evidence>
<dbReference type="EC" id="1.4.3.19" evidence="5"/>
<organism evidence="7 8">
    <name type="scientific">Metabacillus indicus</name>
    <name type="common">Bacillus indicus</name>
    <dbReference type="NCBI Taxonomy" id="246786"/>
    <lineage>
        <taxon>Bacteria</taxon>
        <taxon>Bacillati</taxon>
        <taxon>Bacillota</taxon>
        <taxon>Bacilli</taxon>
        <taxon>Bacillales</taxon>
        <taxon>Bacillaceae</taxon>
        <taxon>Metabacillus</taxon>
    </lineage>
</organism>
<dbReference type="EMBL" id="JNVC02000001">
    <property type="protein sequence ID" value="KEZ53493.1"/>
    <property type="molecule type" value="Genomic_DNA"/>
</dbReference>
<dbReference type="STRING" id="246786.GS18_0200410"/>
<dbReference type="GO" id="GO:0050660">
    <property type="term" value="F:flavin adenine dinucleotide binding"/>
    <property type="evidence" value="ECO:0007669"/>
    <property type="project" value="InterPro"/>
</dbReference>
<evidence type="ECO:0000259" key="6">
    <source>
        <dbReference type="Pfam" id="PF01266"/>
    </source>
</evidence>
<gene>
    <name evidence="7" type="ORF">GS18_0200410</name>
</gene>
<sequence length="370" mass="39724">MKTFYDAGIVGGGVIGLMSAYFLSKAGLKVAIFEKGKIGCGASSAAAGMLGAHTETEKADAFFRFAEESGALYPALAADLLEETGIDIQLVYNGMLKLAMTAEEAVSLKDRALNEPDVEWLSRESVLKKERNLTEYLQGGLFIAKDGQVSPPALCRALARAVQINGGTIFEGAAAGRMRAEPSHYEISAAGETHFCEALVITGGTWSGPLFEGLGISAPVHPVKGECLSVMPDGFRLASTVFHDSCYLVPKSDGSIVIGATMEKGNWRAEPTIQGMASLMEKAVSIMPCMKKSVFQKAWAGLRPAARDAKPYIFKHEGMKNLYAATGHYRNGILLAPKTGEMVRDLILSRQVKPEYAREFGLNRGTEVKS</sequence>
<protein>
    <recommendedName>
        <fullName evidence="5">glycine oxidase</fullName>
        <ecNumber evidence="5">1.4.3.19</ecNumber>
    </recommendedName>
</protein>
<dbReference type="GO" id="GO:0009228">
    <property type="term" value="P:thiamine biosynthetic process"/>
    <property type="evidence" value="ECO:0007669"/>
    <property type="project" value="UniProtKB-KW"/>
</dbReference>
<dbReference type="SUPFAM" id="SSF54373">
    <property type="entry name" value="FAD-linked reductases, C-terminal domain"/>
    <property type="match status" value="1"/>
</dbReference>
<dbReference type="NCBIfam" id="TIGR02352">
    <property type="entry name" value="thiamin_ThiO"/>
    <property type="match status" value="1"/>
</dbReference>
<evidence type="ECO:0000256" key="2">
    <source>
        <dbReference type="ARBA" id="ARBA00022977"/>
    </source>
</evidence>
<evidence type="ECO:0000256" key="5">
    <source>
        <dbReference type="ARBA" id="ARBA00050018"/>
    </source>
</evidence>
<feature type="domain" description="FAD dependent oxidoreductase" evidence="6">
    <location>
        <begin position="7"/>
        <end position="346"/>
    </location>
</feature>
<dbReference type="AlphaFoldDB" id="A0A084H1N1"/>
<dbReference type="Pfam" id="PF01266">
    <property type="entry name" value="DAO"/>
    <property type="match status" value="1"/>
</dbReference>
<keyword evidence="3" id="KW-0560">Oxidoreductase</keyword>
<dbReference type="InterPro" id="IPR006076">
    <property type="entry name" value="FAD-dep_OxRdtase"/>
</dbReference>
<comment type="caution">
    <text evidence="7">The sequence shown here is derived from an EMBL/GenBank/DDBJ whole genome shotgun (WGS) entry which is preliminary data.</text>
</comment>
<dbReference type="InterPro" id="IPR036188">
    <property type="entry name" value="FAD/NAD-bd_sf"/>
</dbReference>